<dbReference type="CDD" id="cd13672">
    <property type="entry name" value="PBP2_TRAP_Siap"/>
    <property type="match status" value="1"/>
</dbReference>
<organism evidence="6 7">
    <name type="scientific">Azospirillum oleiclasticum</name>
    <dbReference type="NCBI Taxonomy" id="2735135"/>
    <lineage>
        <taxon>Bacteria</taxon>
        <taxon>Pseudomonadati</taxon>
        <taxon>Pseudomonadota</taxon>
        <taxon>Alphaproteobacteria</taxon>
        <taxon>Rhodospirillales</taxon>
        <taxon>Azospirillaceae</taxon>
        <taxon>Azospirillum</taxon>
    </lineage>
</organism>
<evidence type="ECO:0000256" key="3">
    <source>
        <dbReference type="ARBA" id="ARBA00022448"/>
    </source>
</evidence>
<feature type="signal peptide" evidence="5">
    <location>
        <begin position="1"/>
        <end position="25"/>
    </location>
</feature>
<dbReference type="NCBIfam" id="TIGR00787">
    <property type="entry name" value="dctP"/>
    <property type="match status" value="1"/>
</dbReference>
<keyword evidence="4 5" id="KW-0732">Signal</keyword>
<accession>A0ABX2TIA1</accession>
<dbReference type="EMBL" id="JABFDB010000027">
    <property type="protein sequence ID" value="NYZ23485.1"/>
    <property type="molecule type" value="Genomic_DNA"/>
</dbReference>
<dbReference type="InterPro" id="IPR004682">
    <property type="entry name" value="TRAP_DctP"/>
</dbReference>
<dbReference type="PANTHER" id="PTHR33376:SF4">
    <property type="entry name" value="SIALIC ACID-BINDING PERIPLASMIC PROTEIN SIAP"/>
    <property type="match status" value="1"/>
</dbReference>
<evidence type="ECO:0000256" key="4">
    <source>
        <dbReference type="ARBA" id="ARBA00022729"/>
    </source>
</evidence>
<dbReference type="Pfam" id="PF03480">
    <property type="entry name" value="DctP"/>
    <property type="match status" value="1"/>
</dbReference>
<proteinExistence type="inferred from homology"/>
<gene>
    <name evidence="6" type="ORF">HND93_27615</name>
</gene>
<dbReference type="RefSeq" id="WP_180285257.1">
    <property type="nucleotide sequence ID" value="NZ_JABFDB010000027.1"/>
</dbReference>
<dbReference type="InterPro" id="IPR038404">
    <property type="entry name" value="TRAP_DctP_sf"/>
</dbReference>
<reference evidence="6 7" key="1">
    <citation type="submission" date="2020-05" db="EMBL/GenBank/DDBJ databases">
        <title>Azospirillum oleiclasticum sp. nov, a nitrogen-fixing and heavy crude oil-emulsifying bacterium isolated from the crude oil of Yumen Oilfield.</title>
        <authorList>
            <person name="Wu D."/>
            <person name="Cai M."/>
            <person name="Zhang X."/>
        </authorList>
    </citation>
    <scope>NUCLEOTIDE SEQUENCE [LARGE SCALE GENOMIC DNA]</scope>
    <source>
        <strain evidence="6 7">ROY-1-1-2</strain>
    </source>
</reference>
<keyword evidence="3" id="KW-0813">Transport</keyword>
<dbReference type="PANTHER" id="PTHR33376">
    <property type="match status" value="1"/>
</dbReference>
<evidence type="ECO:0000313" key="7">
    <source>
        <dbReference type="Proteomes" id="UP000584642"/>
    </source>
</evidence>
<evidence type="ECO:0000256" key="2">
    <source>
        <dbReference type="ARBA" id="ARBA00009023"/>
    </source>
</evidence>
<comment type="caution">
    <text evidence="6">The sequence shown here is derived from an EMBL/GenBank/DDBJ whole genome shotgun (WGS) entry which is preliminary data.</text>
</comment>
<name>A0ABX2TIA1_9PROT</name>
<dbReference type="Gene3D" id="3.40.190.170">
    <property type="entry name" value="Bacterial extracellular solute-binding protein, family 7"/>
    <property type="match status" value="1"/>
</dbReference>
<dbReference type="Proteomes" id="UP000584642">
    <property type="component" value="Unassembled WGS sequence"/>
</dbReference>
<evidence type="ECO:0000256" key="1">
    <source>
        <dbReference type="ARBA" id="ARBA00004196"/>
    </source>
</evidence>
<evidence type="ECO:0000256" key="5">
    <source>
        <dbReference type="SAM" id="SignalP"/>
    </source>
</evidence>
<keyword evidence="7" id="KW-1185">Reference proteome</keyword>
<comment type="similarity">
    <text evidence="2">Belongs to the bacterial solute-binding protein 7 family.</text>
</comment>
<dbReference type="InterPro" id="IPR018389">
    <property type="entry name" value="DctP_fam"/>
</dbReference>
<protein>
    <submittedName>
        <fullName evidence="6">Sialic acid TRAP transporter substrate-binding protein SiaP</fullName>
    </submittedName>
</protein>
<feature type="chain" id="PRO_5046246953" evidence="5">
    <location>
        <begin position="26"/>
        <end position="328"/>
    </location>
</feature>
<comment type="subcellular location">
    <subcellularLocation>
        <location evidence="1">Cell envelope</location>
    </subcellularLocation>
</comment>
<dbReference type="PIRSF" id="PIRSF006470">
    <property type="entry name" value="DctB"/>
    <property type="match status" value="1"/>
</dbReference>
<evidence type="ECO:0000313" key="6">
    <source>
        <dbReference type="EMBL" id="NYZ23485.1"/>
    </source>
</evidence>
<sequence length="328" mass="35516">MKTRMLLGAFAAAVLTAALPGAGVAAEVTIRWGDVIAGSHPAAQMIERVAKEVSEKTGGRIAVQGFPDGQLGGSRDMIESVANGVQHIVTEGAANFGQWVPSISVVEAPYIWRDAAHLQKVLNGPVGQGFNDQLVSKRGMRILGWTYYGTRQLTTTTRPVKTVADVAGLKLRVPENDVFRAMVEAWGAKPTPMNFGELYLALKQGVVDGQENPLPTIRAGKFDEVLKHIVLTGHIITPRLVVVNEEFWKGLKPDDRAAIQTAVTNAITWQDEQVAKQEKDLLETFAKAGVTITEPDVESFRAPVLAALPKKFEAKWGAGTFEKIRAAE</sequence>
<dbReference type="NCBIfam" id="NF037995">
    <property type="entry name" value="TRAP_S1"/>
    <property type="match status" value="1"/>
</dbReference>